<evidence type="ECO:0000256" key="2">
    <source>
        <dbReference type="SAM" id="SignalP"/>
    </source>
</evidence>
<name>A0A0C3GJ56_PILCF</name>
<dbReference type="EMBL" id="KN832972">
    <property type="protein sequence ID" value="KIM90686.1"/>
    <property type="molecule type" value="Genomic_DNA"/>
</dbReference>
<dbReference type="STRING" id="765440.A0A0C3GJ56"/>
<reference evidence="4" key="2">
    <citation type="submission" date="2015-01" db="EMBL/GenBank/DDBJ databases">
        <title>Evolutionary Origins and Diversification of the Mycorrhizal Mutualists.</title>
        <authorList>
            <consortium name="DOE Joint Genome Institute"/>
            <consortium name="Mycorrhizal Genomics Consortium"/>
            <person name="Kohler A."/>
            <person name="Kuo A."/>
            <person name="Nagy L.G."/>
            <person name="Floudas D."/>
            <person name="Copeland A."/>
            <person name="Barry K.W."/>
            <person name="Cichocki N."/>
            <person name="Veneault-Fourrey C."/>
            <person name="LaButti K."/>
            <person name="Lindquist E.A."/>
            <person name="Lipzen A."/>
            <person name="Lundell T."/>
            <person name="Morin E."/>
            <person name="Murat C."/>
            <person name="Riley R."/>
            <person name="Ohm R."/>
            <person name="Sun H."/>
            <person name="Tunlid A."/>
            <person name="Henrissat B."/>
            <person name="Grigoriev I.V."/>
            <person name="Hibbett D.S."/>
            <person name="Martin F."/>
        </authorList>
    </citation>
    <scope>NUCLEOTIDE SEQUENCE [LARGE SCALE GENOMIC DNA]</scope>
    <source>
        <strain evidence="4">F 1598</strain>
    </source>
</reference>
<feature type="compositionally biased region" description="Polar residues" evidence="1">
    <location>
        <begin position="67"/>
        <end position="79"/>
    </location>
</feature>
<feature type="region of interest" description="Disordered" evidence="1">
    <location>
        <begin position="67"/>
        <end position="108"/>
    </location>
</feature>
<evidence type="ECO:0000313" key="3">
    <source>
        <dbReference type="EMBL" id="KIM90686.1"/>
    </source>
</evidence>
<reference evidence="3 4" key="1">
    <citation type="submission" date="2014-04" db="EMBL/GenBank/DDBJ databases">
        <authorList>
            <consortium name="DOE Joint Genome Institute"/>
            <person name="Kuo A."/>
            <person name="Tarkka M."/>
            <person name="Buscot F."/>
            <person name="Kohler A."/>
            <person name="Nagy L.G."/>
            <person name="Floudas D."/>
            <person name="Copeland A."/>
            <person name="Barry K.W."/>
            <person name="Cichocki N."/>
            <person name="Veneault-Fourrey C."/>
            <person name="LaButti K."/>
            <person name="Lindquist E.A."/>
            <person name="Lipzen A."/>
            <person name="Lundell T."/>
            <person name="Morin E."/>
            <person name="Murat C."/>
            <person name="Sun H."/>
            <person name="Tunlid A."/>
            <person name="Henrissat B."/>
            <person name="Grigoriev I.V."/>
            <person name="Hibbett D.S."/>
            <person name="Martin F."/>
            <person name="Nordberg H.P."/>
            <person name="Cantor M.N."/>
            <person name="Hua S.X."/>
        </authorList>
    </citation>
    <scope>NUCLEOTIDE SEQUENCE [LARGE SCALE GENOMIC DNA]</scope>
    <source>
        <strain evidence="3 4">F 1598</strain>
    </source>
</reference>
<feature type="chain" id="PRO_5002164906" evidence="2">
    <location>
        <begin position="22"/>
        <end position="161"/>
    </location>
</feature>
<gene>
    <name evidence="3" type="ORF">PILCRDRAFT_811148</name>
</gene>
<dbReference type="InParanoid" id="A0A0C3GJ56"/>
<dbReference type="OrthoDB" id="406505at2759"/>
<protein>
    <submittedName>
        <fullName evidence="3">Uncharacterized protein</fullName>
    </submittedName>
</protein>
<organism evidence="3 4">
    <name type="scientific">Piloderma croceum (strain F 1598)</name>
    <dbReference type="NCBI Taxonomy" id="765440"/>
    <lineage>
        <taxon>Eukaryota</taxon>
        <taxon>Fungi</taxon>
        <taxon>Dikarya</taxon>
        <taxon>Basidiomycota</taxon>
        <taxon>Agaricomycotina</taxon>
        <taxon>Agaricomycetes</taxon>
        <taxon>Agaricomycetidae</taxon>
        <taxon>Atheliales</taxon>
        <taxon>Atheliaceae</taxon>
        <taxon>Piloderma</taxon>
    </lineage>
</organism>
<dbReference type="AlphaFoldDB" id="A0A0C3GJ56"/>
<keyword evidence="4" id="KW-1185">Reference proteome</keyword>
<evidence type="ECO:0000313" key="4">
    <source>
        <dbReference type="Proteomes" id="UP000054166"/>
    </source>
</evidence>
<dbReference type="HOGENOM" id="CLU_1644352_0_0_1"/>
<feature type="compositionally biased region" description="Low complexity" evidence="1">
    <location>
        <begin position="91"/>
        <end position="100"/>
    </location>
</feature>
<feature type="signal peptide" evidence="2">
    <location>
        <begin position="1"/>
        <end position="21"/>
    </location>
</feature>
<dbReference type="Proteomes" id="UP000054166">
    <property type="component" value="Unassembled WGS sequence"/>
</dbReference>
<evidence type="ECO:0000256" key="1">
    <source>
        <dbReference type="SAM" id="MobiDB-lite"/>
    </source>
</evidence>
<proteinExistence type="predicted"/>
<accession>A0A0C3GJ56</accession>
<keyword evidence="2" id="KW-0732">Signal</keyword>
<sequence>MLHFPLLFSVILAALSSSTTTASQGTVHAVSKTKFTRAHSLGDSYQFDPRDGWQHVNVTNLQYKYTRSYTPDSDQSSSPFEKRGKKKGSKNTKPQKQNNKGKGGSNIGGTVKHILGNVWNGLKALGQPEPVIITWYTGHDLLNPSCWTNGDWHPTVWHNEP</sequence>